<keyword evidence="3" id="KW-1185">Reference proteome</keyword>
<reference evidence="2" key="2">
    <citation type="submission" date="2023-02" db="EMBL/GenBank/DDBJ databases">
        <authorList>
            <person name="Swenson N.G."/>
            <person name="Wegrzyn J.L."/>
            <person name="Mcevoy S.L."/>
        </authorList>
    </citation>
    <scope>NUCLEOTIDE SEQUENCE</scope>
    <source>
        <strain evidence="2">91603</strain>
        <tissue evidence="2">Leaf</tissue>
    </source>
</reference>
<feature type="compositionally biased region" description="Basic and acidic residues" evidence="1">
    <location>
        <begin position="144"/>
        <end position="179"/>
    </location>
</feature>
<dbReference type="Proteomes" id="UP001064489">
    <property type="component" value="Chromosome 1"/>
</dbReference>
<feature type="region of interest" description="Disordered" evidence="1">
    <location>
        <begin position="141"/>
        <end position="179"/>
    </location>
</feature>
<proteinExistence type="predicted"/>
<dbReference type="AlphaFoldDB" id="A0AAD5JCI0"/>
<protein>
    <submittedName>
        <fullName evidence="2">Uncharacterized protein</fullName>
    </submittedName>
</protein>
<evidence type="ECO:0000256" key="1">
    <source>
        <dbReference type="SAM" id="MobiDB-lite"/>
    </source>
</evidence>
<comment type="caution">
    <text evidence="2">The sequence shown here is derived from an EMBL/GenBank/DDBJ whole genome shotgun (WGS) entry which is preliminary data.</text>
</comment>
<sequence>MKIGKGKQEVGRRIATGTQVRRDDCSEIQRRGMGLYVAPKTCINGINGAVRKETSWNKVSGDVIIAKSNGERSEDIGVDERVVQDPMVSGYEGHIVMEAGEGSNTYYGPNPSVILGSVYIANSSNQINMSSLAHGSVLDSASPYKREKSEERIAESSFEKRARKDGHSKDDGNGAVRKETSWNKVSGDVIIAKSNDERSEDIGVDERVVQDTMADSKLHFPDNVAIEGTSRSVGRITKIMSRIGVFELEEGMTTVCEAVQVEVEAVEMVTTATVSLSVECVQELSAGRYLSTCRI</sequence>
<organism evidence="2 3">
    <name type="scientific">Acer negundo</name>
    <name type="common">Box elder</name>
    <dbReference type="NCBI Taxonomy" id="4023"/>
    <lineage>
        <taxon>Eukaryota</taxon>
        <taxon>Viridiplantae</taxon>
        <taxon>Streptophyta</taxon>
        <taxon>Embryophyta</taxon>
        <taxon>Tracheophyta</taxon>
        <taxon>Spermatophyta</taxon>
        <taxon>Magnoliopsida</taxon>
        <taxon>eudicotyledons</taxon>
        <taxon>Gunneridae</taxon>
        <taxon>Pentapetalae</taxon>
        <taxon>rosids</taxon>
        <taxon>malvids</taxon>
        <taxon>Sapindales</taxon>
        <taxon>Sapindaceae</taxon>
        <taxon>Hippocastanoideae</taxon>
        <taxon>Acereae</taxon>
        <taxon>Acer</taxon>
    </lineage>
</organism>
<reference evidence="2" key="1">
    <citation type="journal article" date="2022" name="Plant J.">
        <title>Strategies of tolerance reflected in two North American maple genomes.</title>
        <authorList>
            <person name="McEvoy S.L."/>
            <person name="Sezen U.U."/>
            <person name="Trouern-Trend A."/>
            <person name="McMahon S.M."/>
            <person name="Schaberg P.G."/>
            <person name="Yang J."/>
            <person name="Wegrzyn J.L."/>
            <person name="Swenson N.G."/>
        </authorList>
    </citation>
    <scope>NUCLEOTIDE SEQUENCE</scope>
    <source>
        <strain evidence="2">91603</strain>
    </source>
</reference>
<evidence type="ECO:0000313" key="3">
    <source>
        <dbReference type="Proteomes" id="UP001064489"/>
    </source>
</evidence>
<gene>
    <name evidence="2" type="ORF">LWI28_005748</name>
</gene>
<evidence type="ECO:0000313" key="2">
    <source>
        <dbReference type="EMBL" id="KAI9194415.1"/>
    </source>
</evidence>
<accession>A0AAD5JCI0</accession>
<name>A0AAD5JCI0_ACENE</name>
<dbReference type="EMBL" id="JAJSOW010000003">
    <property type="protein sequence ID" value="KAI9194415.1"/>
    <property type="molecule type" value="Genomic_DNA"/>
</dbReference>